<dbReference type="SUPFAM" id="SSF52402">
    <property type="entry name" value="Adenine nucleotide alpha hydrolases-like"/>
    <property type="match status" value="1"/>
</dbReference>
<keyword evidence="3 6" id="KW-0547">Nucleotide-binding</keyword>
<dbReference type="GO" id="GO:0008795">
    <property type="term" value="F:NAD+ synthase activity"/>
    <property type="evidence" value="ECO:0007669"/>
    <property type="project" value="UniProtKB-EC"/>
</dbReference>
<protein>
    <recommendedName>
        <fullName evidence="7">NH(3)-dependent NAD(+) synthetase</fullName>
        <ecNumber evidence="7">6.3.1.5</ecNumber>
    </recommendedName>
</protein>
<dbReference type="RefSeq" id="WP_026979567.1">
    <property type="nucleotide sequence ID" value="NZ_AUCZ01000003.1"/>
</dbReference>
<comment type="pathway">
    <text evidence="1">Cofactor biosynthesis; NAD(+) biosynthesis.</text>
</comment>
<evidence type="ECO:0000256" key="1">
    <source>
        <dbReference type="ARBA" id="ARBA00004790"/>
    </source>
</evidence>
<dbReference type="STRING" id="1121899.GCA_000430025_00797"/>
<dbReference type="AlphaFoldDB" id="A0A0A2M7Z5"/>
<evidence type="ECO:0000259" key="8">
    <source>
        <dbReference type="Pfam" id="PF02540"/>
    </source>
</evidence>
<name>A0A0A2M7Z5_9FLAO</name>
<evidence type="ECO:0000256" key="5">
    <source>
        <dbReference type="ARBA" id="ARBA00023027"/>
    </source>
</evidence>
<keyword evidence="4 6" id="KW-0067">ATP-binding</keyword>
<comment type="similarity">
    <text evidence="6">Belongs to the NAD synthetase family.</text>
</comment>
<dbReference type="NCBIfam" id="TIGR00552">
    <property type="entry name" value="nadE"/>
    <property type="match status" value="1"/>
</dbReference>
<dbReference type="GO" id="GO:0005737">
    <property type="term" value="C:cytoplasm"/>
    <property type="evidence" value="ECO:0007669"/>
    <property type="project" value="InterPro"/>
</dbReference>
<evidence type="ECO:0000256" key="2">
    <source>
        <dbReference type="ARBA" id="ARBA00022598"/>
    </source>
</evidence>
<dbReference type="Proteomes" id="UP000030121">
    <property type="component" value="Unassembled WGS sequence"/>
</dbReference>
<dbReference type="Gene3D" id="3.40.50.620">
    <property type="entry name" value="HUPs"/>
    <property type="match status" value="1"/>
</dbReference>
<dbReference type="PANTHER" id="PTHR23090:SF9">
    <property type="entry name" value="GLUTAMINE-DEPENDENT NAD(+) SYNTHETASE"/>
    <property type="match status" value="1"/>
</dbReference>
<dbReference type="CDD" id="cd00553">
    <property type="entry name" value="NAD_synthase"/>
    <property type="match status" value="1"/>
</dbReference>
<reference evidence="9 10" key="1">
    <citation type="submission" date="2013-09" db="EMBL/GenBank/DDBJ databases">
        <authorList>
            <person name="Zeng Z."/>
            <person name="Chen C."/>
        </authorList>
    </citation>
    <scope>NUCLEOTIDE SEQUENCE [LARGE SCALE GENOMIC DNA]</scope>
    <source>
        <strain evidence="9 10">GH29-5</strain>
    </source>
</reference>
<gene>
    <name evidence="9" type="ORF">Q764_11110</name>
</gene>
<dbReference type="GO" id="GO:0005524">
    <property type="term" value="F:ATP binding"/>
    <property type="evidence" value="ECO:0007669"/>
    <property type="project" value="UniProtKB-KW"/>
</dbReference>
<dbReference type="InterPro" id="IPR003694">
    <property type="entry name" value="NAD_synthase"/>
</dbReference>
<dbReference type="eggNOG" id="COG0171">
    <property type="taxonomic scope" value="Bacteria"/>
</dbReference>
<comment type="catalytic activity">
    <reaction evidence="7">
        <text>deamido-NAD(+) + NH4(+) + ATP = AMP + diphosphate + NAD(+) + H(+)</text>
        <dbReference type="Rhea" id="RHEA:21188"/>
        <dbReference type="ChEBI" id="CHEBI:15378"/>
        <dbReference type="ChEBI" id="CHEBI:28938"/>
        <dbReference type="ChEBI" id="CHEBI:30616"/>
        <dbReference type="ChEBI" id="CHEBI:33019"/>
        <dbReference type="ChEBI" id="CHEBI:57540"/>
        <dbReference type="ChEBI" id="CHEBI:58437"/>
        <dbReference type="ChEBI" id="CHEBI:456215"/>
        <dbReference type="EC" id="6.3.1.5"/>
    </reaction>
</comment>
<keyword evidence="2 6" id="KW-0436">Ligase</keyword>
<dbReference type="GO" id="GO:0004359">
    <property type="term" value="F:glutaminase activity"/>
    <property type="evidence" value="ECO:0007669"/>
    <property type="project" value="InterPro"/>
</dbReference>
<accession>A0A0A2M7Z5</accession>
<dbReference type="EC" id="6.3.1.5" evidence="7"/>
<dbReference type="GO" id="GO:0003952">
    <property type="term" value="F:NAD+ synthase (glutamine-hydrolyzing) activity"/>
    <property type="evidence" value="ECO:0007669"/>
    <property type="project" value="InterPro"/>
</dbReference>
<keyword evidence="10" id="KW-1185">Reference proteome</keyword>
<evidence type="ECO:0000313" key="10">
    <source>
        <dbReference type="Proteomes" id="UP000030121"/>
    </source>
</evidence>
<evidence type="ECO:0000313" key="9">
    <source>
        <dbReference type="EMBL" id="KGO88777.1"/>
    </source>
</evidence>
<evidence type="ECO:0000256" key="7">
    <source>
        <dbReference type="RuleBase" id="RU003812"/>
    </source>
</evidence>
<dbReference type="InterPro" id="IPR022310">
    <property type="entry name" value="NAD/GMP_synthase"/>
</dbReference>
<dbReference type="InterPro" id="IPR014729">
    <property type="entry name" value="Rossmann-like_a/b/a_fold"/>
</dbReference>
<evidence type="ECO:0000256" key="4">
    <source>
        <dbReference type="ARBA" id="ARBA00022840"/>
    </source>
</evidence>
<sequence>MTQAKTFQAEKINTHIVNWLREYATNAKVKGFVVGISGGIDSALTSTLCAQTGLPTLCVEMPIHQHPSQVSRGQEHIAQLKKRFPNVSSVIADLTPVFETFKAEVPDSENEATLNLTLANTRARLRMTTLYYFAGLHYALVAGTGNKVEDFGVGFFTKYGDGGVDLSPIADLLKSEVRLLAKYLNVPQSILDAKPTDGLFTDANYEDERSDEDQLGASYDELEIAMAAMAAGKTEDDFSGRAKEVFKIYKRLNVINQHKMNPIPVCRIPDELK</sequence>
<dbReference type="OrthoDB" id="9803818at2"/>
<proteinExistence type="inferred from homology"/>
<dbReference type="Pfam" id="PF02540">
    <property type="entry name" value="NAD_synthase"/>
    <property type="match status" value="1"/>
</dbReference>
<comment type="caution">
    <text evidence="9">The sequence shown here is derived from an EMBL/GenBank/DDBJ whole genome shotgun (WGS) entry which is preliminary data.</text>
</comment>
<organism evidence="9 10">
    <name type="scientific">Flavobacterium suncheonense GH29-5 = DSM 17707</name>
    <dbReference type="NCBI Taxonomy" id="1121899"/>
    <lineage>
        <taxon>Bacteria</taxon>
        <taxon>Pseudomonadati</taxon>
        <taxon>Bacteroidota</taxon>
        <taxon>Flavobacteriia</taxon>
        <taxon>Flavobacteriales</taxon>
        <taxon>Flavobacteriaceae</taxon>
        <taxon>Flavobacterium</taxon>
    </lineage>
</organism>
<dbReference type="UniPathway" id="UPA00253"/>
<dbReference type="EMBL" id="JRLW01000015">
    <property type="protein sequence ID" value="KGO88777.1"/>
    <property type="molecule type" value="Genomic_DNA"/>
</dbReference>
<feature type="domain" description="NAD/GMP synthase" evidence="8">
    <location>
        <begin position="15"/>
        <end position="259"/>
    </location>
</feature>
<keyword evidence="5 6" id="KW-0520">NAD</keyword>
<evidence type="ECO:0000256" key="3">
    <source>
        <dbReference type="ARBA" id="ARBA00022741"/>
    </source>
</evidence>
<evidence type="ECO:0000256" key="6">
    <source>
        <dbReference type="RuleBase" id="RU003811"/>
    </source>
</evidence>
<dbReference type="GO" id="GO:0009435">
    <property type="term" value="P:NAD+ biosynthetic process"/>
    <property type="evidence" value="ECO:0007669"/>
    <property type="project" value="UniProtKB-UniPathway"/>
</dbReference>
<dbReference type="PANTHER" id="PTHR23090">
    <property type="entry name" value="NH 3 /GLUTAMINE-DEPENDENT NAD + SYNTHETASE"/>
    <property type="match status" value="1"/>
</dbReference>